<dbReference type="AlphaFoldDB" id="A0A2T5ANV4"/>
<dbReference type="Proteomes" id="UP000241247">
    <property type="component" value="Unassembled WGS sequence"/>
</dbReference>
<comment type="caution">
    <text evidence="1">The sequence shown here is derived from an EMBL/GenBank/DDBJ whole genome shotgun (WGS) entry which is preliminary data.</text>
</comment>
<reference evidence="1 2" key="1">
    <citation type="submission" date="2018-04" db="EMBL/GenBank/DDBJ databases">
        <title>Genomic Encyclopedia of Type Strains, Phase IV (KMG-IV): sequencing the most valuable type-strain genomes for metagenomic binning, comparative biology and taxonomic classification.</title>
        <authorList>
            <person name="Goeker M."/>
        </authorList>
    </citation>
    <scope>NUCLEOTIDE SEQUENCE [LARGE SCALE GENOMIC DNA]</scope>
    <source>
        <strain evidence="1 2">DSM 7138</strain>
    </source>
</reference>
<evidence type="ECO:0000313" key="1">
    <source>
        <dbReference type="EMBL" id="PTM88403.1"/>
    </source>
</evidence>
<gene>
    <name evidence="1" type="ORF">C7449_11236</name>
</gene>
<name>A0A2T5ANV4_MYCDI</name>
<protein>
    <submittedName>
        <fullName evidence="1">Uncharacterized protein</fullName>
    </submittedName>
</protein>
<dbReference type="EMBL" id="PZZZ01000012">
    <property type="protein sequence ID" value="PTM88403.1"/>
    <property type="molecule type" value="Genomic_DNA"/>
</dbReference>
<sequence length="44" mass="5119">MPQVSYSSLLKGYEPKTRRPIDTKALIICDNVLYHISVQQVWAR</sequence>
<keyword evidence="2" id="KW-1185">Reference proteome</keyword>
<organism evidence="1 2">
    <name type="scientific">Mycoplana dimorpha</name>
    <dbReference type="NCBI Taxonomy" id="28320"/>
    <lineage>
        <taxon>Bacteria</taxon>
        <taxon>Pseudomonadati</taxon>
        <taxon>Pseudomonadota</taxon>
        <taxon>Alphaproteobacteria</taxon>
        <taxon>Hyphomicrobiales</taxon>
        <taxon>Rhizobiaceae</taxon>
        <taxon>Mycoplana</taxon>
    </lineage>
</organism>
<evidence type="ECO:0000313" key="2">
    <source>
        <dbReference type="Proteomes" id="UP000241247"/>
    </source>
</evidence>
<accession>A0A2T5ANV4</accession>
<proteinExistence type="predicted"/>